<feature type="domain" description="ABC3 transporter permease C-terminal" evidence="9">
    <location>
        <begin position="277"/>
        <end position="410"/>
    </location>
</feature>
<evidence type="ECO:0000256" key="8">
    <source>
        <dbReference type="SAM" id="Phobius"/>
    </source>
</evidence>
<evidence type="ECO:0000256" key="6">
    <source>
        <dbReference type="ARBA" id="ARBA00022989"/>
    </source>
</evidence>
<comment type="similarity">
    <text evidence="2">Belongs to the ABC-4 integral membrane protein family. LolC/E subfamily.</text>
</comment>
<evidence type="ECO:0000259" key="9">
    <source>
        <dbReference type="Pfam" id="PF02687"/>
    </source>
</evidence>
<feature type="transmembrane region" description="Helical" evidence="8">
    <location>
        <begin position="377"/>
        <end position="400"/>
    </location>
</feature>
<keyword evidence="5 8" id="KW-0812">Transmembrane</keyword>
<organism evidence="11 12">
    <name type="scientific">Novimethylophilus kurashikiensis</name>
    <dbReference type="NCBI Taxonomy" id="1825523"/>
    <lineage>
        <taxon>Bacteria</taxon>
        <taxon>Pseudomonadati</taxon>
        <taxon>Pseudomonadota</taxon>
        <taxon>Betaproteobacteria</taxon>
        <taxon>Nitrosomonadales</taxon>
        <taxon>Methylophilaceae</taxon>
        <taxon>Novimethylophilus</taxon>
    </lineage>
</organism>
<keyword evidence="4" id="KW-1003">Cell membrane</keyword>
<dbReference type="AlphaFoldDB" id="A0A2R5FBU5"/>
<dbReference type="GO" id="GO:0044874">
    <property type="term" value="P:lipoprotein localization to outer membrane"/>
    <property type="evidence" value="ECO:0007669"/>
    <property type="project" value="TreeGrafter"/>
</dbReference>
<dbReference type="InterPro" id="IPR003838">
    <property type="entry name" value="ABC3_permease_C"/>
</dbReference>
<dbReference type="GO" id="GO:0098797">
    <property type="term" value="C:plasma membrane protein complex"/>
    <property type="evidence" value="ECO:0007669"/>
    <property type="project" value="TreeGrafter"/>
</dbReference>
<comment type="subcellular location">
    <subcellularLocation>
        <location evidence="1">Cell membrane</location>
        <topology evidence="1">Multi-pass membrane protein</topology>
    </subcellularLocation>
</comment>
<dbReference type="InterPro" id="IPR051447">
    <property type="entry name" value="Lipoprotein-release_system"/>
</dbReference>
<evidence type="ECO:0000256" key="3">
    <source>
        <dbReference type="ARBA" id="ARBA00022448"/>
    </source>
</evidence>
<proteinExistence type="inferred from homology"/>
<evidence type="ECO:0000256" key="2">
    <source>
        <dbReference type="ARBA" id="ARBA00005236"/>
    </source>
</evidence>
<feature type="domain" description="MacB-like periplasmic core" evidence="10">
    <location>
        <begin position="27"/>
        <end position="232"/>
    </location>
</feature>
<evidence type="ECO:0000259" key="10">
    <source>
        <dbReference type="Pfam" id="PF12704"/>
    </source>
</evidence>
<keyword evidence="12" id="KW-1185">Reference proteome</keyword>
<dbReference type="InterPro" id="IPR025857">
    <property type="entry name" value="MacB_PCD"/>
</dbReference>
<dbReference type="RefSeq" id="WP_109016828.1">
    <property type="nucleotide sequence ID" value="NZ_BDOQ01000019.1"/>
</dbReference>
<name>A0A2R5FBU5_9PROT</name>
<evidence type="ECO:0000256" key="7">
    <source>
        <dbReference type="ARBA" id="ARBA00023136"/>
    </source>
</evidence>
<feature type="transmembrane region" description="Helical" evidence="8">
    <location>
        <begin position="22"/>
        <end position="48"/>
    </location>
</feature>
<dbReference type="Proteomes" id="UP000245081">
    <property type="component" value="Unassembled WGS sequence"/>
</dbReference>
<dbReference type="PANTHER" id="PTHR30489">
    <property type="entry name" value="LIPOPROTEIN-RELEASING SYSTEM TRANSMEMBRANE PROTEIN LOLE"/>
    <property type="match status" value="1"/>
</dbReference>
<dbReference type="GO" id="GO:0042953">
    <property type="term" value="P:lipoprotein transport"/>
    <property type="evidence" value="ECO:0007669"/>
    <property type="project" value="InterPro"/>
</dbReference>
<keyword evidence="6 8" id="KW-1133">Transmembrane helix</keyword>
<dbReference type="NCBIfam" id="TIGR02212">
    <property type="entry name" value="lolCE"/>
    <property type="match status" value="1"/>
</dbReference>
<dbReference type="Pfam" id="PF02687">
    <property type="entry name" value="FtsX"/>
    <property type="match status" value="1"/>
</dbReference>
<dbReference type="InterPro" id="IPR011925">
    <property type="entry name" value="LolCE_TM"/>
</dbReference>
<evidence type="ECO:0000256" key="1">
    <source>
        <dbReference type="ARBA" id="ARBA00004651"/>
    </source>
</evidence>
<feature type="transmembrane region" description="Helical" evidence="8">
    <location>
        <begin position="274"/>
        <end position="298"/>
    </location>
</feature>
<dbReference type="Pfam" id="PF12704">
    <property type="entry name" value="MacB_PCD"/>
    <property type="match status" value="1"/>
</dbReference>
<keyword evidence="7 8" id="KW-0472">Membrane</keyword>
<sequence length="417" mass="45279">MTFPYELFIGLRYTRAKRRNHFISFISMTSMLGIALGVAALIVVLSVMNGFQSELRTRILGVASHIQITGNGNALPDWKSVVNFVKGSPQVQAAAPYIMAQGMLSLDQAVQGAMIRGILPAEEDKVADLGSHMKVGKLTDLKSGEFGIVLGAELAQSLGAGLGDKVVVMAPEGQFTPTGIIPRLKQFRVVGIFQVGMYEYDASLALIHMDDAAKLYRMGDKVSGVRLKLEDLYQAPRIGHELSTQLAAYGSYFVSDWTEQHANFFRAVQMEKRVMFVILTLIVAVAAFNIVSTLVMAVTDKRADIAILRTLGASPSSIMKIFIVQGSLIGVIGTLMGAVGGVTLALNIDVVVPFIEHVFGVQFLAKDVYYISDVPSQLQWADVITITSVSLVLSLLATLYPSWRAAKTNPAEALRYE</sequence>
<evidence type="ECO:0000256" key="4">
    <source>
        <dbReference type="ARBA" id="ARBA00022475"/>
    </source>
</evidence>
<evidence type="ECO:0000313" key="11">
    <source>
        <dbReference type="EMBL" id="GBG15687.1"/>
    </source>
</evidence>
<dbReference type="EMBL" id="BDOQ01000019">
    <property type="protein sequence ID" value="GBG15687.1"/>
    <property type="molecule type" value="Genomic_DNA"/>
</dbReference>
<comment type="caution">
    <text evidence="11">The sequence shown here is derived from an EMBL/GenBank/DDBJ whole genome shotgun (WGS) entry which is preliminary data.</text>
</comment>
<protein>
    <submittedName>
        <fullName evidence="11">Lipoprotein-releasing system permease protein</fullName>
    </submittedName>
</protein>
<keyword evidence="11" id="KW-0449">Lipoprotein</keyword>
<evidence type="ECO:0000313" key="12">
    <source>
        <dbReference type="Proteomes" id="UP000245081"/>
    </source>
</evidence>
<reference evidence="11 12" key="1">
    <citation type="journal article" date="2018" name="Environ. Microbiol.">
        <title>Isolation and genomic characterization of Novimethylophilus kurashikiensis gen. nov. sp. nov., a new lanthanide-dependent methylotrophic species of Methylophilaceae.</title>
        <authorList>
            <person name="Lv H."/>
            <person name="Sahin N."/>
            <person name="Tani A."/>
        </authorList>
    </citation>
    <scope>NUCLEOTIDE SEQUENCE [LARGE SCALE GENOMIC DNA]</scope>
    <source>
        <strain evidence="11 12">La2-4</strain>
    </source>
</reference>
<evidence type="ECO:0000256" key="5">
    <source>
        <dbReference type="ARBA" id="ARBA00022692"/>
    </source>
</evidence>
<feature type="transmembrane region" description="Helical" evidence="8">
    <location>
        <begin position="318"/>
        <end position="339"/>
    </location>
</feature>
<dbReference type="PANTHER" id="PTHR30489:SF0">
    <property type="entry name" value="LIPOPROTEIN-RELEASING SYSTEM TRANSMEMBRANE PROTEIN LOLE"/>
    <property type="match status" value="1"/>
</dbReference>
<dbReference type="OrthoDB" id="9808461at2"/>
<keyword evidence="3" id="KW-0813">Transport</keyword>
<gene>
    <name evidence="11" type="primary">lolC_E</name>
    <name evidence="11" type="ORF">NMK_3298</name>
</gene>
<accession>A0A2R5FBU5</accession>